<dbReference type="VEuPathDB" id="TriTrypDB:BSAL_91060"/>
<accession>A0A0S4J734</accession>
<protein>
    <submittedName>
        <fullName evidence="1">Uncharacterized protein</fullName>
    </submittedName>
</protein>
<dbReference type="Proteomes" id="UP000051952">
    <property type="component" value="Unassembled WGS sequence"/>
</dbReference>
<evidence type="ECO:0000313" key="2">
    <source>
        <dbReference type="Proteomes" id="UP000051952"/>
    </source>
</evidence>
<keyword evidence="2" id="KW-1185">Reference proteome</keyword>
<name>A0A0S4J734_BODSA</name>
<sequence>MSVSRQHSAKLRQPLVSELETSHLRSVAKTSSLCLNLEETHRRTWQPTSALFPMTKGCSRRIREAQDFCATGSYFVDRLPIPDLHPQRFTEVTKSRDYVDRFIDSWTRSGSPQMWEHTDWSERVRSASRQGGRR</sequence>
<evidence type="ECO:0000313" key="1">
    <source>
        <dbReference type="EMBL" id="CUG85911.1"/>
    </source>
</evidence>
<proteinExistence type="predicted"/>
<reference evidence="2" key="1">
    <citation type="submission" date="2015-09" db="EMBL/GenBank/DDBJ databases">
        <authorList>
            <consortium name="Pathogen Informatics"/>
        </authorList>
    </citation>
    <scope>NUCLEOTIDE SEQUENCE [LARGE SCALE GENOMIC DNA]</scope>
    <source>
        <strain evidence="2">Lake Konstanz</strain>
    </source>
</reference>
<gene>
    <name evidence="1" type="ORF">BSAL_91060</name>
</gene>
<dbReference type="AlphaFoldDB" id="A0A0S4J734"/>
<organism evidence="1 2">
    <name type="scientific">Bodo saltans</name>
    <name type="common">Flagellated protozoan</name>
    <dbReference type="NCBI Taxonomy" id="75058"/>
    <lineage>
        <taxon>Eukaryota</taxon>
        <taxon>Discoba</taxon>
        <taxon>Euglenozoa</taxon>
        <taxon>Kinetoplastea</taxon>
        <taxon>Metakinetoplastina</taxon>
        <taxon>Eubodonida</taxon>
        <taxon>Bodonidae</taxon>
        <taxon>Bodo</taxon>
    </lineage>
</organism>
<dbReference type="EMBL" id="CYKH01001210">
    <property type="protein sequence ID" value="CUG85911.1"/>
    <property type="molecule type" value="Genomic_DNA"/>
</dbReference>